<dbReference type="PANTHER" id="PTHR42946:SF1">
    <property type="entry name" value="PHOSPHOGLUCOMUTASE (ALPHA-D-GLUCOSE-1,6-BISPHOSPHATE-DEPENDENT)"/>
    <property type="match status" value="1"/>
</dbReference>
<dbReference type="SUPFAM" id="SSF53738">
    <property type="entry name" value="Phosphoglucomutase, first 3 domains"/>
    <property type="match status" value="3"/>
</dbReference>
<dbReference type="InterPro" id="IPR005844">
    <property type="entry name" value="A-D-PHexomutase_a/b/a-I"/>
</dbReference>
<dbReference type="Gene3D" id="3.30.310.50">
    <property type="entry name" value="Alpha-D-phosphohexomutase, C-terminal domain"/>
    <property type="match status" value="1"/>
</dbReference>
<dbReference type="InterPro" id="IPR005841">
    <property type="entry name" value="Alpha-D-phosphohexomutase_SF"/>
</dbReference>
<dbReference type="Proteomes" id="UP000094764">
    <property type="component" value="Unassembled WGS sequence"/>
</dbReference>
<evidence type="ECO:0000256" key="1">
    <source>
        <dbReference type="ARBA" id="ARBA00001946"/>
    </source>
</evidence>
<evidence type="ECO:0000259" key="6">
    <source>
        <dbReference type="Pfam" id="PF02880"/>
    </source>
</evidence>
<reference evidence="8" key="1">
    <citation type="submission" date="2016-09" db="EMBL/GenBank/DDBJ databases">
        <authorList>
            <person name="Gulvik C.A."/>
        </authorList>
    </citation>
    <scope>NUCLEOTIDE SEQUENCE [LARGE SCALE GENOMIC DNA]</scope>
    <source>
        <strain evidence="8">LMG 26306</strain>
    </source>
</reference>
<dbReference type="AlphaFoldDB" id="A0A1E5GRD8"/>
<comment type="similarity">
    <text evidence="2">Belongs to the phosphohexose mutase family.</text>
</comment>
<dbReference type="PRINTS" id="PR00509">
    <property type="entry name" value="PGMPMM"/>
</dbReference>
<dbReference type="GO" id="GO:0004615">
    <property type="term" value="F:phosphomannomutase activity"/>
    <property type="evidence" value="ECO:0007669"/>
    <property type="project" value="TreeGrafter"/>
</dbReference>
<accession>A0A1E5GRD8</accession>
<dbReference type="RefSeq" id="WP_069635746.1">
    <property type="nucleotide sequence ID" value="NZ_JXKZ01000005.1"/>
</dbReference>
<feature type="domain" description="Alpha-D-phosphohexomutase alpha/beta/alpha" evidence="5">
    <location>
        <begin position="168"/>
        <end position="274"/>
    </location>
</feature>
<sequence>MDLKALQNGSDIRGIAVDHEEKTANLTPAQVGKIAVGMVHWLRDEKHLAEKHQLGKLKIGIGHDSRISADRLKQALIDSFVEQNVEVLDFGLATTPAMFMATQFSHYDCDAAIMITASHLPYYFNGLKLFTKSGGAEKSDIAYILTHAEQPALQRKGSVRKTTILDDYSADLTDKIRKGMKTTEEKPLAGFHIIVDAGNGAGGFFAEKVLATLGADITGSQFLEPDGMFPNHIPNPDNKEAMASIQQAVLKNKADLGVIFDTDVDRSAIVDASGEVINRNNLIAVLATIVLEEFPGSSIVTNSPTSSHLKDFIESIGGKQVRYISGYRNVINKMIELNEEGIDTQLAIETSGHAAFKENYFLDDGAYVIAKILMLLPRLKNEGTTIGELISSLKQPTETQELRFEILASNVREYGEQVVRDLSGFVNSQRGMNIDPENHEGIRVNVYDDYGSGWFLLRMSLHEPLLVLQVENDQAGMNQNVLEELASFFEGYKQLDLARLHEALSK</sequence>
<evidence type="ECO:0000259" key="5">
    <source>
        <dbReference type="Pfam" id="PF02879"/>
    </source>
</evidence>
<dbReference type="InterPro" id="IPR005846">
    <property type="entry name" value="A-D-PHexomutase_a/b/a-III"/>
</dbReference>
<dbReference type="Pfam" id="PF02880">
    <property type="entry name" value="PGM_PMM_III"/>
    <property type="match status" value="1"/>
</dbReference>
<dbReference type="PANTHER" id="PTHR42946">
    <property type="entry name" value="PHOSPHOHEXOSE MUTASE"/>
    <property type="match status" value="1"/>
</dbReference>
<dbReference type="FunFam" id="3.40.120.10:FF:000010">
    <property type="entry name" value="phosphomannomutase/phosphoglucomutase isoform X1"/>
    <property type="match status" value="1"/>
</dbReference>
<feature type="domain" description="Alpha-D-phosphohexomutase alpha/beta/alpha" evidence="6">
    <location>
        <begin position="279"/>
        <end position="392"/>
    </location>
</feature>
<dbReference type="OrthoDB" id="9806956at2"/>
<evidence type="ECO:0000256" key="2">
    <source>
        <dbReference type="ARBA" id="ARBA00010231"/>
    </source>
</evidence>
<dbReference type="CDD" id="cd03089">
    <property type="entry name" value="PMM_PGM"/>
    <property type="match status" value="1"/>
</dbReference>
<dbReference type="InterPro" id="IPR016055">
    <property type="entry name" value="A-D-PHexomutase_a/b/a-I/II/III"/>
</dbReference>
<dbReference type="Pfam" id="PF02878">
    <property type="entry name" value="PGM_PMM_I"/>
    <property type="match status" value="1"/>
</dbReference>
<dbReference type="PATRIC" id="fig|903983.4.peg.2326"/>
<comment type="caution">
    <text evidence="7">The sequence shown here is derived from an EMBL/GenBank/DDBJ whole genome shotgun (WGS) entry which is preliminary data.</text>
</comment>
<gene>
    <name evidence="7" type="ORF">BCR23_10510</name>
</gene>
<dbReference type="InterPro" id="IPR005845">
    <property type="entry name" value="A-D-PHexomutase_a/b/a-II"/>
</dbReference>
<dbReference type="EMBL" id="MIKB01000016">
    <property type="protein sequence ID" value="OEG15257.1"/>
    <property type="molecule type" value="Genomic_DNA"/>
</dbReference>
<dbReference type="Pfam" id="PF02879">
    <property type="entry name" value="PGM_PMM_II"/>
    <property type="match status" value="1"/>
</dbReference>
<comment type="cofactor">
    <cofactor evidence="1">
        <name>Mg(2+)</name>
        <dbReference type="ChEBI" id="CHEBI:18420"/>
    </cofactor>
</comment>
<dbReference type="GO" id="GO:0005975">
    <property type="term" value="P:carbohydrate metabolic process"/>
    <property type="evidence" value="ECO:0007669"/>
    <property type="project" value="InterPro"/>
</dbReference>
<protein>
    <submittedName>
        <fullName evidence="7">Phosphoglucomutase</fullName>
    </submittedName>
</protein>
<evidence type="ECO:0000256" key="3">
    <source>
        <dbReference type="ARBA" id="ARBA00022553"/>
    </source>
</evidence>
<evidence type="ECO:0000313" key="7">
    <source>
        <dbReference type="EMBL" id="OEG15257.1"/>
    </source>
</evidence>
<dbReference type="InterPro" id="IPR050060">
    <property type="entry name" value="Phosphoglucosamine_mutase"/>
</dbReference>
<feature type="domain" description="Alpha-D-phosphohexomutase alpha/beta/alpha" evidence="4">
    <location>
        <begin position="7"/>
        <end position="140"/>
    </location>
</feature>
<dbReference type="Gene3D" id="3.40.120.10">
    <property type="entry name" value="Alpha-D-Glucose-1,6-Bisphosphate, subunit A, domain 3"/>
    <property type="match status" value="3"/>
</dbReference>
<name>A0A1E5GRD8_9ENTE</name>
<keyword evidence="3" id="KW-0597">Phosphoprotein</keyword>
<keyword evidence="8" id="KW-1185">Reference proteome</keyword>
<evidence type="ECO:0000313" key="8">
    <source>
        <dbReference type="Proteomes" id="UP000094764"/>
    </source>
</evidence>
<organism evidence="7 8">
    <name type="scientific">Enterococcus quebecensis</name>
    <dbReference type="NCBI Taxonomy" id="903983"/>
    <lineage>
        <taxon>Bacteria</taxon>
        <taxon>Bacillati</taxon>
        <taxon>Bacillota</taxon>
        <taxon>Bacilli</taxon>
        <taxon>Lactobacillales</taxon>
        <taxon>Enterococcaceae</taxon>
        <taxon>Enterococcus</taxon>
    </lineage>
</organism>
<evidence type="ECO:0000259" key="4">
    <source>
        <dbReference type="Pfam" id="PF02878"/>
    </source>
</evidence>
<dbReference type="STRING" id="903983.BCR23_10510"/>
<proteinExistence type="inferred from homology"/>